<protein>
    <submittedName>
        <fullName evidence="2">Uncharacterized protein</fullName>
    </submittedName>
</protein>
<reference evidence="2 3" key="1">
    <citation type="submission" date="2019-07" db="EMBL/GenBank/DDBJ databases">
        <title>Novel species of Flavobacterium.</title>
        <authorList>
            <person name="Liu Q."/>
            <person name="Xin Y.-H."/>
        </authorList>
    </citation>
    <scope>NUCLEOTIDE SEQUENCE [LARGE SCALE GENOMIC DNA]</scope>
    <source>
        <strain evidence="2 3">LB3P56</strain>
    </source>
</reference>
<gene>
    <name evidence="2" type="ORF">FNW17_06095</name>
</gene>
<evidence type="ECO:0000313" key="3">
    <source>
        <dbReference type="Proteomes" id="UP000318585"/>
    </source>
</evidence>
<evidence type="ECO:0000256" key="1">
    <source>
        <dbReference type="SAM" id="Coils"/>
    </source>
</evidence>
<feature type="coiled-coil region" evidence="1">
    <location>
        <begin position="49"/>
        <end position="83"/>
    </location>
</feature>
<sequence>MNKTEKLTLIEGDFSFDEAKEILTSMFSSKINFHNIQNWSSQERFGKDDEIAQKRIPALRNEMKKLEEILSEAKAQNKKLVVSSEINISLLED</sequence>
<dbReference type="EMBL" id="VJZR01000003">
    <property type="protein sequence ID" value="TRX22239.1"/>
    <property type="molecule type" value="Genomic_DNA"/>
</dbReference>
<organism evidence="2 3">
    <name type="scientific">Flavobacterium franklandianum</name>
    <dbReference type="NCBI Taxonomy" id="2594430"/>
    <lineage>
        <taxon>Bacteria</taxon>
        <taxon>Pseudomonadati</taxon>
        <taxon>Bacteroidota</taxon>
        <taxon>Flavobacteriia</taxon>
        <taxon>Flavobacteriales</taxon>
        <taxon>Flavobacteriaceae</taxon>
        <taxon>Flavobacterium</taxon>
    </lineage>
</organism>
<keyword evidence="1" id="KW-0175">Coiled coil</keyword>
<dbReference type="RefSeq" id="WP_143389833.1">
    <property type="nucleotide sequence ID" value="NZ_VJZQ01000005.1"/>
</dbReference>
<proteinExistence type="predicted"/>
<keyword evidence="3" id="KW-1185">Reference proteome</keyword>
<evidence type="ECO:0000313" key="2">
    <source>
        <dbReference type="EMBL" id="TRX22239.1"/>
    </source>
</evidence>
<comment type="caution">
    <text evidence="2">The sequence shown here is derived from an EMBL/GenBank/DDBJ whole genome shotgun (WGS) entry which is preliminary data.</text>
</comment>
<dbReference type="AlphaFoldDB" id="A0A553CP23"/>
<name>A0A553CP23_9FLAO</name>
<accession>A0A553CP23</accession>
<dbReference type="OrthoDB" id="680899at2"/>
<dbReference type="Proteomes" id="UP000318585">
    <property type="component" value="Unassembled WGS sequence"/>
</dbReference>